<sequence length="261" mass="27238">MTTDLFVALLAGVLGLAVGSFLNVVVWRVPRGESVVSPPSACPACSTQIRSRDNVPVLSWVLLGRRCRDCREPISARYPLVEAGTAVAFAVVAFTVGPAWTLPAYLYGVAIAIALTLIDIETQRLPNVIVVGSYPVVAVLLAVAAWGSGDWSSLLRAAVGAVVLFAFYLLLVIVYPPGMGLGDVKLAAILGAYLASVGWGTLVVGGFAGFLLGGVFSIALLGARSAGRKTAIPFGPWMLLGAVVGMVVGERVWDAYLSTFT</sequence>
<evidence type="ECO:0000256" key="7">
    <source>
        <dbReference type="ARBA" id="ARBA00023136"/>
    </source>
</evidence>
<proteinExistence type="inferred from homology"/>
<evidence type="ECO:0000256" key="8">
    <source>
        <dbReference type="RuleBase" id="RU003793"/>
    </source>
</evidence>
<keyword evidence="9" id="KW-0511">Multifunctional enzyme</keyword>
<evidence type="ECO:0000259" key="11">
    <source>
        <dbReference type="Pfam" id="PF01478"/>
    </source>
</evidence>
<keyword evidence="3" id="KW-1003">Cell membrane</keyword>
<evidence type="ECO:0000259" key="12">
    <source>
        <dbReference type="Pfam" id="PF06750"/>
    </source>
</evidence>
<dbReference type="GO" id="GO:0006465">
    <property type="term" value="P:signal peptide processing"/>
    <property type="evidence" value="ECO:0007669"/>
    <property type="project" value="TreeGrafter"/>
</dbReference>
<feature type="transmembrane region" description="Helical" evidence="10">
    <location>
        <begin position="154"/>
        <end position="174"/>
    </location>
</feature>
<comment type="similarity">
    <text evidence="2 8">Belongs to the peptidase A24 family.</text>
</comment>
<reference evidence="13 14" key="1">
    <citation type="submission" date="2020-07" db="EMBL/GenBank/DDBJ databases">
        <title>MOT database genomes.</title>
        <authorList>
            <person name="Joseph S."/>
            <person name="Aduse-Opoku J."/>
            <person name="Hashim A."/>
            <person name="Wade W."/>
            <person name="Curtis M."/>
        </authorList>
    </citation>
    <scope>NUCLEOTIDE SEQUENCE [LARGE SCALE GENOMIC DNA]</scope>
    <source>
        <strain evidence="13 14">DSM 100099</strain>
    </source>
</reference>
<feature type="transmembrane region" description="Helical" evidence="10">
    <location>
        <begin position="6"/>
        <end position="27"/>
    </location>
</feature>
<dbReference type="EMBL" id="JACBYE010000005">
    <property type="protein sequence ID" value="NYS92564.1"/>
    <property type="molecule type" value="Genomic_DNA"/>
</dbReference>
<keyword evidence="5 9" id="KW-0812">Transmembrane</keyword>
<dbReference type="PANTHER" id="PTHR30487:SF0">
    <property type="entry name" value="PREPILIN LEADER PEPTIDASE_N-METHYLTRANSFERASE-RELATED"/>
    <property type="match status" value="1"/>
</dbReference>
<dbReference type="Proteomes" id="UP000561011">
    <property type="component" value="Unassembled WGS sequence"/>
</dbReference>
<organism evidence="13 14">
    <name type="scientific">Sanguibacter inulinus</name>
    <dbReference type="NCBI Taxonomy" id="60922"/>
    <lineage>
        <taxon>Bacteria</taxon>
        <taxon>Bacillati</taxon>
        <taxon>Actinomycetota</taxon>
        <taxon>Actinomycetes</taxon>
        <taxon>Micrococcales</taxon>
        <taxon>Sanguibacteraceae</taxon>
        <taxon>Sanguibacter</taxon>
    </lineage>
</organism>
<comment type="subcellular location">
    <subcellularLocation>
        <location evidence="1">Cell inner membrane</location>
        <topology evidence="1">Multi-pass membrane protein</topology>
    </subcellularLocation>
    <subcellularLocation>
        <location evidence="9">Cell membrane</location>
        <topology evidence="9">Multi-pass membrane protein</topology>
    </subcellularLocation>
</comment>
<dbReference type="InterPro" id="IPR014032">
    <property type="entry name" value="Peptidase_A24A_bac"/>
</dbReference>
<keyword evidence="6 10" id="KW-1133">Transmembrane helix</keyword>
<protein>
    <recommendedName>
        <fullName evidence="9">Prepilin leader peptidase/N-methyltransferase</fullName>
        <ecNumber evidence="9">2.1.1.-</ecNumber>
        <ecNumber evidence="9">3.4.23.43</ecNumber>
    </recommendedName>
</protein>
<dbReference type="GO" id="GO:0032259">
    <property type="term" value="P:methylation"/>
    <property type="evidence" value="ECO:0007669"/>
    <property type="project" value="UniProtKB-KW"/>
</dbReference>
<evidence type="ECO:0000256" key="6">
    <source>
        <dbReference type="ARBA" id="ARBA00022989"/>
    </source>
</evidence>
<dbReference type="InterPro" id="IPR050882">
    <property type="entry name" value="Prepilin_peptidase/N-MTase"/>
</dbReference>
<dbReference type="AlphaFoldDB" id="A0A853ES55"/>
<keyword evidence="7 10" id="KW-0472">Membrane</keyword>
<feature type="transmembrane region" description="Helical" evidence="10">
    <location>
        <begin position="231"/>
        <end position="249"/>
    </location>
</feature>
<keyword evidence="14" id="KW-1185">Reference proteome</keyword>
<dbReference type="Gene3D" id="1.20.120.1220">
    <property type="match status" value="1"/>
</dbReference>
<dbReference type="EC" id="3.4.23.43" evidence="9"/>
<evidence type="ECO:0000313" key="13">
    <source>
        <dbReference type="EMBL" id="NYS92564.1"/>
    </source>
</evidence>
<evidence type="ECO:0000313" key="14">
    <source>
        <dbReference type="Proteomes" id="UP000561011"/>
    </source>
</evidence>
<feature type="domain" description="Prepilin peptidase A24 N-terminal" evidence="12">
    <location>
        <begin position="13"/>
        <end position="94"/>
    </location>
</feature>
<keyword evidence="9" id="KW-0645">Protease</keyword>
<keyword evidence="4" id="KW-0997">Cell inner membrane</keyword>
<name>A0A853ES55_9MICO</name>
<evidence type="ECO:0000256" key="3">
    <source>
        <dbReference type="ARBA" id="ARBA00022475"/>
    </source>
</evidence>
<dbReference type="RefSeq" id="WP_179912407.1">
    <property type="nucleotide sequence ID" value="NZ_JACBYE010000005.1"/>
</dbReference>
<dbReference type="Pfam" id="PF06750">
    <property type="entry name" value="A24_N_bact"/>
    <property type="match status" value="1"/>
</dbReference>
<dbReference type="InterPro" id="IPR010627">
    <property type="entry name" value="Prepilin_pept_A24_N"/>
</dbReference>
<accession>A0A853ES55</accession>
<dbReference type="GO" id="GO:0004190">
    <property type="term" value="F:aspartic-type endopeptidase activity"/>
    <property type="evidence" value="ECO:0007669"/>
    <property type="project" value="UniProtKB-EC"/>
</dbReference>
<evidence type="ECO:0000256" key="10">
    <source>
        <dbReference type="SAM" id="Phobius"/>
    </source>
</evidence>
<comment type="catalytic activity">
    <reaction evidence="9">
        <text>Typically cleaves a -Gly-|-Phe- bond to release an N-terminal, basic peptide of 5-8 residues from type IV prepilin, and then N-methylates the new N-terminal amino group, the methyl donor being S-adenosyl-L-methionine.</text>
        <dbReference type="EC" id="3.4.23.43"/>
    </reaction>
</comment>
<feature type="transmembrane region" description="Helical" evidence="10">
    <location>
        <begin position="102"/>
        <end position="120"/>
    </location>
</feature>
<evidence type="ECO:0000256" key="1">
    <source>
        <dbReference type="ARBA" id="ARBA00004429"/>
    </source>
</evidence>
<dbReference type="GO" id="GO:0008168">
    <property type="term" value="F:methyltransferase activity"/>
    <property type="evidence" value="ECO:0007669"/>
    <property type="project" value="UniProtKB-KW"/>
</dbReference>
<comment type="function">
    <text evidence="9">Plays an essential role in type IV pili and type II pseudopili formation by proteolytically removing the leader sequence from substrate proteins and subsequently monomethylating the alpha-amino group of the newly exposed N-terminal phenylalanine.</text>
</comment>
<dbReference type="PRINTS" id="PR00864">
    <property type="entry name" value="PREPILNPTASE"/>
</dbReference>
<dbReference type="EC" id="2.1.1.-" evidence="9"/>
<keyword evidence="9" id="KW-0808">Transferase</keyword>
<dbReference type="GO" id="GO:0005886">
    <property type="term" value="C:plasma membrane"/>
    <property type="evidence" value="ECO:0007669"/>
    <property type="project" value="UniProtKB-SubCell"/>
</dbReference>
<evidence type="ECO:0000256" key="2">
    <source>
        <dbReference type="ARBA" id="ARBA00005801"/>
    </source>
</evidence>
<feature type="transmembrane region" description="Helical" evidence="10">
    <location>
        <begin position="78"/>
        <end position="96"/>
    </location>
</feature>
<feature type="domain" description="Prepilin type IV endopeptidase peptidase" evidence="11">
    <location>
        <begin position="108"/>
        <end position="218"/>
    </location>
</feature>
<evidence type="ECO:0000256" key="9">
    <source>
        <dbReference type="RuleBase" id="RU003794"/>
    </source>
</evidence>
<evidence type="ECO:0000256" key="5">
    <source>
        <dbReference type="ARBA" id="ARBA00022692"/>
    </source>
</evidence>
<keyword evidence="9" id="KW-0489">Methyltransferase</keyword>
<keyword evidence="9" id="KW-0378">Hydrolase</keyword>
<dbReference type="InterPro" id="IPR000045">
    <property type="entry name" value="Prepilin_IV_endopep_pep"/>
</dbReference>
<feature type="transmembrane region" description="Helical" evidence="10">
    <location>
        <begin position="127"/>
        <end position="148"/>
    </location>
</feature>
<comment type="caution">
    <text evidence="13">The sequence shown here is derived from an EMBL/GenBank/DDBJ whole genome shotgun (WGS) entry which is preliminary data.</text>
</comment>
<gene>
    <name evidence="13" type="ORF">HZZ10_03335</name>
</gene>
<evidence type="ECO:0000256" key="4">
    <source>
        <dbReference type="ARBA" id="ARBA00022519"/>
    </source>
</evidence>
<dbReference type="Pfam" id="PF01478">
    <property type="entry name" value="Peptidase_A24"/>
    <property type="match status" value="1"/>
</dbReference>
<dbReference type="PANTHER" id="PTHR30487">
    <property type="entry name" value="TYPE 4 PREPILIN-LIKE PROTEINS LEADER PEPTIDE-PROCESSING ENZYME"/>
    <property type="match status" value="1"/>
</dbReference>
<feature type="transmembrane region" description="Helical" evidence="10">
    <location>
        <begin position="186"/>
        <end position="219"/>
    </location>
</feature>